<name>A0ABZ1JCT3_9ACTN</name>
<gene>
    <name evidence="2" type="ORF">OG288_07425</name>
</gene>
<feature type="region of interest" description="Disordered" evidence="1">
    <location>
        <begin position="278"/>
        <end position="300"/>
    </location>
</feature>
<protein>
    <recommendedName>
        <fullName evidence="4">Lipoprotein</fullName>
    </recommendedName>
</protein>
<dbReference type="RefSeq" id="WP_328936991.1">
    <property type="nucleotide sequence ID" value="NZ_CP108133.1"/>
</dbReference>
<proteinExistence type="predicted"/>
<evidence type="ECO:0000256" key="1">
    <source>
        <dbReference type="SAM" id="MobiDB-lite"/>
    </source>
</evidence>
<evidence type="ECO:0000313" key="2">
    <source>
        <dbReference type="EMBL" id="WTP48146.1"/>
    </source>
</evidence>
<keyword evidence="3" id="KW-1185">Reference proteome</keyword>
<sequence>MNSVLVGSVLVAGCTTGNDHDDGPGTRSSTGERSPAGTRSPAGGNAKEGGRGDGSPGTGTDAPATASGPLDALTDPAKYPTTAAQGQAVIGRLIPDAALFGADVRPAVPYEAAPGRWSDLAENCVWRVEETPQDVLATRTRYFWLPAEKSGGKGAVRLSTTITVHRTALDAAWEQAGMLEEALGCREQVLRPGERLTNLRSYAFGQGEGSNVDLDDSLLETGECRSETRGGPYPYFWQQAALGSVVMSASACGGEGRTADEIQSLVQDPLIRVMLRAEKEIGSDGSDTGQDTEPGTKGGS</sequence>
<organism evidence="2 3">
    <name type="scientific">Streptomyces tauricus</name>
    <dbReference type="NCBI Taxonomy" id="68274"/>
    <lineage>
        <taxon>Bacteria</taxon>
        <taxon>Bacillati</taxon>
        <taxon>Actinomycetota</taxon>
        <taxon>Actinomycetes</taxon>
        <taxon>Kitasatosporales</taxon>
        <taxon>Streptomycetaceae</taxon>
        <taxon>Streptomyces</taxon>
        <taxon>Streptomyces aurantiacus group</taxon>
    </lineage>
</organism>
<evidence type="ECO:0008006" key="4">
    <source>
        <dbReference type="Google" id="ProtNLM"/>
    </source>
</evidence>
<evidence type="ECO:0000313" key="3">
    <source>
        <dbReference type="Proteomes" id="UP001432166"/>
    </source>
</evidence>
<feature type="region of interest" description="Disordered" evidence="1">
    <location>
        <begin position="14"/>
        <end position="77"/>
    </location>
</feature>
<dbReference type="Proteomes" id="UP001432166">
    <property type="component" value="Chromosome"/>
</dbReference>
<dbReference type="EMBL" id="CP108133">
    <property type="protein sequence ID" value="WTP48146.1"/>
    <property type="molecule type" value="Genomic_DNA"/>
</dbReference>
<reference evidence="2" key="1">
    <citation type="submission" date="2022-10" db="EMBL/GenBank/DDBJ databases">
        <title>The complete genomes of actinobacterial strains from the NBC collection.</title>
        <authorList>
            <person name="Joergensen T.S."/>
            <person name="Alvarez Arevalo M."/>
            <person name="Sterndorff E.B."/>
            <person name="Faurdal D."/>
            <person name="Vuksanovic O."/>
            <person name="Mourched A.-S."/>
            <person name="Charusanti P."/>
            <person name="Shaw S."/>
            <person name="Blin K."/>
            <person name="Weber T."/>
        </authorList>
    </citation>
    <scope>NUCLEOTIDE SEQUENCE</scope>
    <source>
        <strain evidence="2">NBC_00189</strain>
    </source>
</reference>
<accession>A0ABZ1JCT3</accession>